<evidence type="ECO:0000313" key="2">
    <source>
        <dbReference type="Proteomes" id="UP000701801"/>
    </source>
</evidence>
<proteinExistence type="predicted"/>
<comment type="caution">
    <text evidence="1">The sequence shown here is derived from an EMBL/GenBank/DDBJ whole genome shotgun (WGS) entry which is preliminary data.</text>
</comment>
<keyword evidence="2" id="KW-1185">Reference proteome</keyword>
<dbReference type="PANTHER" id="PTHR46411">
    <property type="entry name" value="FAMILY ATPASE, PUTATIVE-RELATED"/>
    <property type="match status" value="1"/>
</dbReference>
<dbReference type="Proteomes" id="UP000701801">
    <property type="component" value="Unassembled WGS sequence"/>
</dbReference>
<sequence length="182" mass="20319">MVDLRTYQKMHQGQPIRQSFEYARDEKVSQEEMDAEDPPEGNFIFLLPQTVSGFNMQAKQWGRISDVKWNKAAFESLVVDPPVKKLITALVTNQLANERATDLMEGKGTGTAAIFLLGSLLLTDITKPFHSGPGVAEFAEKPLYRVTCGDIGTNAEQVEEYLLLGDLPNELPFTYESFSLKS</sequence>
<dbReference type="EMBL" id="CAJVRM010000749">
    <property type="protein sequence ID" value="CAG8984024.1"/>
    <property type="molecule type" value="Genomic_DNA"/>
</dbReference>
<reference evidence="1" key="1">
    <citation type="submission" date="2021-07" db="EMBL/GenBank/DDBJ databases">
        <authorList>
            <person name="Durling M."/>
        </authorList>
    </citation>
    <scope>NUCLEOTIDE SEQUENCE</scope>
</reference>
<name>A0A9N9M4K1_9HELO</name>
<dbReference type="AlphaFoldDB" id="A0A9N9M4K1"/>
<evidence type="ECO:0000313" key="1">
    <source>
        <dbReference type="EMBL" id="CAG8984024.1"/>
    </source>
</evidence>
<protein>
    <submittedName>
        <fullName evidence="1">Uncharacterized protein</fullName>
    </submittedName>
</protein>
<dbReference type="OrthoDB" id="10042665at2759"/>
<gene>
    <name evidence="1" type="ORF">HYALB_00002964</name>
</gene>
<accession>A0A9N9M4K1</accession>
<dbReference type="PANTHER" id="PTHR46411:SF2">
    <property type="entry name" value="AAA+ ATPASE DOMAIN-CONTAINING PROTEIN"/>
    <property type="match status" value="1"/>
</dbReference>
<organism evidence="1 2">
    <name type="scientific">Hymenoscyphus albidus</name>
    <dbReference type="NCBI Taxonomy" id="595503"/>
    <lineage>
        <taxon>Eukaryota</taxon>
        <taxon>Fungi</taxon>
        <taxon>Dikarya</taxon>
        <taxon>Ascomycota</taxon>
        <taxon>Pezizomycotina</taxon>
        <taxon>Leotiomycetes</taxon>
        <taxon>Helotiales</taxon>
        <taxon>Helotiaceae</taxon>
        <taxon>Hymenoscyphus</taxon>
    </lineage>
</organism>